<protein>
    <submittedName>
        <fullName evidence="1">Uncharacterized protein</fullName>
    </submittedName>
</protein>
<dbReference type="AlphaFoldDB" id="A0A0C3PN63"/>
<sequence length="111" mass="12611">MCSDVSSPPCHCHRSLRPKAMHSLCTAIQPSPLRSVNFRLHHQWRTSCSRQFGVAHEEMEDEGFQEKIPAPRHKWVKHTIHVLFSAESEGEPSCGLILLNRVSSVSKRLIS</sequence>
<accession>A0A0C3PN63</accession>
<evidence type="ECO:0000313" key="1">
    <source>
        <dbReference type="EMBL" id="KIO09819.1"/>
    </source>
</evidence>
<organism evidence="1 2">
    <name type="scientific">Pisolithus tinctorius Marx 270</name>
    <dbReference type="NCBI Taxonomy" id="870435"/>
    <lineage>
        <taxon>Eukaryota</taxon>
        <taxon>Fungi</taxon>
        <taxon>Dikarya</taxon>
        <taxon>Basidiomycota</taxon>
        <taxon>Agaricomycotina</taxon>
        <taxon>Agaricomycetes</taxon>
        <taxon>Agaricomycetidae</taxon>
        <taxon>Boletales</taxon>
        <taxon>Sclerodermatineae</taxon>
        <taxon>Pisolithaceae</taxon>
        <taxon>Pisolithus</taxon>
    </lineage>
</organism>
<dbReference type="HOGENOM" id="CLU_2159427_0_0_1"/>
<dbReference type="EMBL" id="KN831953">
    <property type="protein sequence ID" value="KIO09819.1"/>
    <property type="molecule type" value="Genomic_DNA"/>
</dbReference>
<proteinExistence type="predicted"/>
<dbReference type="Proteomes" id="UP000054217">
    <property type="component" value="Unassembled WGS sequence"/>
</dbReference>
<evidence type="ECO:0000313" key="2">
    <source>
        <dbReference type="Proteomes" id="UP000054217"/>
    </source>
</evidence>
<keyword evidence="2" id="KW-1185">Reference proteome</keyword>
<name>A0A0C3PN63_PISTI</name>
<dbReference type="InParanoid" id="A0A0C3PN63"/>
<reference evidence="2" key="2">
    <citation type="submission" date="2015-01" db="EMBL/GenBank/DDBJ databases">
        <title>Evolutionary Origins and Diversification of the Mycorrhizal Mutualists.</title>
        <authorList>
            <consortium name="DOE Joint Genome Institute"/>
            <consortium name="Mycorrhizal Genomics Consortium"/>
            <person name="Kohler A."/>
            <person name="Kuo A."/>
            <person name="Nagy L.G."/>
            <person name="Floudas D."/>
            <person name="Copeland A."/>
            <person name="Barry K.W."/>
            <person name="Cichocki N."/>
            <person name="Veneault-Fourrey C."/>
            <person name="LaButti K."/>
            <person name="Lindquist E.A."/>
            <person name="Lipzen A."/>
            <person name="Lundell T."/>
            <person name="Morin E."/>
            <person name="Murat C."/>
            <person name="Riley R."/>
            <person name="Ohm R."/>
            <person name="Sun H."/>
            <person name="Tunlid A."/>
            <person name="Henrissat B."/>
            <person name="Grigoriev I.V."/>
            <person name="Hibbett D.S."/>
            <person name="Martin F."/>
        </authorList>
    </citation>
    <scope>NUCLEOTIDE SEQUENCE [LARGE SCALE GENOMIC DNA]</scope>
    <source>
        <strain evidence="2">Marx 270</strain>
    </source>
</reference>
<gene>
    <name evidence="1" type="ORF">M404DRAFT_212838</name>
</gene>
<reference evidence="1 2" key="1">
    <citation type="submission" date="2014-04" db="EMBL/GenBank/DDBJ databases">
        <authorList>
            <consortium name="DOE Joint Genome Institute"/>
            <person name="Kuo A."/>
            <person name="Kohler A."/>
            <person name="Costa M.D."/>
            <person name="Nagy L.G."/>
            <person name="Floudas D."/>
            <person name="Copeland A."/>
            <person name="Barry K.W."/>
            <person name="Cichocki N."/>
            <person name="Veneault-Fourrey C."/>
            <person name="LaButti K."/>
            <person name="Lindquist E.A."/>
            <person name="Lipzen A."/>
            <person name="Lundell T."/>
            <person name="Morin E."/>
            <person name="Murat C."/>
            <person name="Sun H."/>
            <person name="Tunlid A."/>
            <person name="Henrissat B."/>
            <person name="Grigoriev I.V."/>
            <person name="Hibbett D.S."/>
            <person name="Martin F."/>
            <person name="Nordberg H.P."/>
            <person name="Cantor M.N."/>
            <person name="Hua S.X."/>
        </authorList>
    </citation>
    <scope>NUCLEOTIDE SEQUENCE [LARGE SCALE GENOMIC DNA]</scope>
    <source>
        <strain evidence="1 2">Marx 270</strain>
    </source>
</reference>